<evidence type="ECO:0000313" key="7">
    <source>
        <dbReference type="Proteomes" id="UP000277498"/>
    </source>
</evidence>
<keyword evidence="4" id="KW-0804">Transcription</keyword>
<dbReference type="PANTHER" id="PTHR30537">
    <property type="entry name" value="HTH-TYPE TRANSCRIPTIONAL REGULATOR"/>
    <property type="match status" value="1"/>
</dbReference>
<dbReference type="PRINTS" id="PR00039">
    <property type="entry name" value="HTHLYSR"/>
</dbReference>
<dbReference type="InterPro" id="IPR036388">
    <property type="entry name" value="WH-like_DNA-bd_sf"/>
</dbReference>
<comment type="similarity">
    <text evidence="1">Belongs to the LysR transcriptional regulatory family.</text>
</comment>
<dbReference type="AlphaFoldDB" id="A0A3P5WXG7"/>
<evidence type="ECO:0000259" key="5">
    <source>
        <dbReference type="PROSITE" id="PS50931"/>
    </source>
</evidence>
<organism evidence="6 7">
    <name type="scientific">Pseudogemmobacter humi</name>
    <dbReference type="NCBI Taxonomy" id="2483812"/>
    <lineage>
        <taxon>Bacteria</taxon>
        <taxon>Pseudomonadati</taxon>
        <taxon>Pseudomonadota</taxon>
        <taxon>Alphaproteobacteria</taxon>
        <taxon>Rhodobacterales</taxon>
        <taxon>Paracoccaceae</taxon>
        <taxon>Pseudogemmobacter</taxon>
    </lineage>
</organism>
<evidence type="ECO:0000256" key="3">
    <source>
        <dbReference type="ARBA" id="ARBA00023125"/>
    </source>
</evidence>
<evidence type="ECO:0000256" key="4">
    <source>
        <dbReference type="ARBA" id="ARBA00023163"/>
    </source>
</evidence>
<dbReference type="InterPro" id="IPR000847">
    <property type="entry name" value="LysR_HTH_N"/>
</dbReference>
<dbReference type="EMBL" id="UXAW01000056">
    <property type="protein sequence ID" value="VDC26595.1"/>
    <property type="molecule type" value="Genomic_DNA"/>
</dbReference>
<name>A0A3P5WXG7_9RHOB</name>
<dbReference type="PANTHER" id="PTHR30537:SF5">
    <property type="entry name" value="HTH-TYPE TRANSCRIPTIONAL ACTIVATOR TTDR-RELATED"/>
    <property type="match status" value="1"/>
</dbReference>
<dbReference type="RefSeq" id="WP_124086117.1">
    <property type="nucleotide sequence ID" value="NZ_UXAW01000056.1"/>
</dbReference>
<dbReference type="OrthoDB" id="9804958at2"/>
<gene>
    <name evidence="6" type="primary">gcvA_10</name>
    <name evidence="6" type="ORF">XINFAN_01702</name>
</gene>
<dbReference type="Gene3D" id="3.40.190.10">
    <property type="entry name" value="Periplasmic binding protein-like II"/>
    <property type="match status" value="2"/>
</dbReference>
<dbReference type="PROSITE" id="PS50931">
    <property type="entry name" value="HTH_LYSR"/>
    <property type="match status" value="1"/>
</dbReference>
<proteinExistence type="inferred from homology"/>
<protein>
    <submittedName>
        <fullName evidence="6">Glycine cleavage system transcriptional activator</fullName>
    </submittedName>
</protein>
<feature type="domain" description="HTH lysR-type" evidence="5">
    <location>
        <begin position="9"/>
        <end position="66"/>
    </location>
</feature>
<sequence length="305" mass="32745">MTSLRRSVPSMSALATFEAAARLGSFTLAAGELGVTQAAVSRQIKLLEDDLNAALFVRAHRRVKLTPSGAALAATVGTAFASMAEMIETIRRPVAENTVSVGATLAFSHFWILPRLSEFRGNHPGISMKLIAGDGATDLRRDRLDVCIRYGRPPFPDGRSILSHPDEVFAVCSPRLLQRLGIDPETADIARLPLIASDNVDPAWLTWRSWAQAAGLDPAIGKASDRSPLRFNHYTAAIEAAVNGEGVALGWSVLLSDHLAGGRLVRIGPHSLITAERYHVLVPAGREPSPATARFLDWLSGCFPG</sequence>
<dbReference type="CDD" id="cd08432">
    <property type="entry name" value="PBP2_GcdR_TrpI_HvrB_AmpR_like"/>
    <property type="match status" value="1"/>
</dbReference>
<keyword evidence="2" id="KW-0805">Transcription regulation</keyword>
<dbReference type="Proteomes" id="UP000277498">
    <property type="component" value="Unassembled WGS sequence"/>
</dbReference>
<dbReference type="GO" id="GO:0003700">
    <property type="term" value="F:DNA-binding transcription factor activity"/>
    <property type="evidence" value="ECO:0007669"/>
    <property type="project" value="InterPro"/>
</dbReference>
<keyword evidence="7" id="KW-1185">Reference proteome</keyword>
<dbReference type="InterPro" id="IPR005119">
    <property type="entry name" value="LysR_subst-bd"/>
</dbReference>
<dbReference type="Pfam" id="PF00126">
    <property type="entry name" value="HTH_1"/>
    <property type="match status" value="1"/>
</dbReference>
<evidence type="ECO:0000256" key="2">
    <source>
        <dbReference type="ARBA" id="ARBA00023015"/>
    </source>
</evidence>
<keyword evidence="3" id="KW-0238">DNA-binding</keyword>
<dbReference type="Gene3D" id="1.10.10.10">
    <property type="entry name" value="Winged helix-like DNA-binding domain superfamily/Winged helix DNA-binding domain"/>
    <property type="match status" value="1"/>
</dbReference>
<evidence type="ECO:0000256" key="1">
    <source>
        <dbReference type="ARBA" id="ARBA00009437"/>
    </source>
</evidence>
<dbReference type="GO" id="GO:0003677">
    <property type="term" value="F:DNA binding"/>
    <property type="evidence" value="ECO:0007669"/>
    <property type="project" value="UniProtKB-KW"/>
</dbReference>
<dbReference type="InterPro" id="IPR036390">
    <property type="entry name" value="WH_DNA-bd_sf"/>
</dbReference>
<dbReference type="SUPFAM" id="SSF53850">
    <property type="entry name" value="Periplasmic binding protein-like II"/>
    <property type="match status" value="1"/>
</dbReference>
<dbReference type="SUPFAM" id="SSF46785">
    <property type="entry name" value="Winged helix' DNA-binding domain"/>
    <property type="match status" value="1"/>
</dbReference>
<reference evidence="6 7" key="1">
    <citation type="submission" date="2018-11" db="EMBL/GenBank/DDBJ databases">
        <authorList>
            <person name="Criscuolo A."/>
        </authorList>
    </citation>
    <scope>NUCLEOTIDE SEQUENCE [LARGE SCALE GENOMIC DNA]</scope>
    <source>
        <strain evidence="6">ACIP111625</strain>
    </source>
</reference>
<accession>A0A3P5WXG7</accession>
<evidence type="ECO:0000313" key="6">
    <source>
        <dbReference type="EMBL" id="VDC26595.1"/>
    </source>
</evidence>
<dbReference type="Pfam" id="PF03466">
    <property type="entry name" value="LysR_substrate"/>
    <property type="match status" value="1"/>
</dbReference>
<dbReference type="InterPro" id="IPR058163">
    <property type="entry name" value="LysR-type_TF_proteobact-type"/>
</dbReference>
<dbReference type="FunFam" id="1.10.10.10:FF:000001">
    <property type="entry name" value="LysR family transcriptional regulator"/>
    <property type="match status" value="1"/>
</dbReference>